<dbReference type="Proteomes" id="UP000273326">
    <property type="component" value="Chromosome"/>
</dbReference>
<dbReference type="GO" id="GO:0008270">
    <property type="term" value="F:zinc ion binding"/>
    <property type="evidence" value="ECO:0007669"/>
    <property type="project" value="InterPro"/>
</dbReference>
<keyword evidence="5" id="KW-1185">Reference proteome</keyword>
<dbReference type="InterPro" id="IPR015304">
    <property type="entry name" value="ZinT_dom"/>
</dbReference>
<evidence type="ECO:0000256" key="2">
    <source>
        <dbReference type="ARBA" id="ARBA00022833"/>
    </source>
</evidence>
<sequence length="286" mass="33637">MRSDNSVYGNIKINGLADHYHTGDEIELSVSVDSKIDNADWSWYTRESDENEWKAVNGLQTEIFSREATRDGLQIKAALVDDKGQVVAESEPVQATIDDHHGNDEETRRIYNGFFYNTEIKDRELSDWEGDWQSVYPYLLSGDLDEVFEEKAAQSDSMTFEEYKEYYAAGYETNVNRITIEDNRFTFFYEDGQESTAEYEYDGYEILEYEKGNRGVRFVYSRVEESEEMPQYIQFSDHLIAPKESSHYHLYWENDRNELLSEVMNWPTYYPNDLDIEGIIRDMLAH</sequence>
<dbReference type="AlphaFoldDB" id="A0A3S9HAN5"/>
<dbReference type="InterPro" id="IPR012674">
    <property type="entry name" value="Calycin"/>
</dbReference>
<feature type="domain" description="ZinT" evidence="3">
    <location>
        <begin position="107"/>
        <end position="286"/>
    </location>
</feature>
<evidence type="ECO:0000259" key="3">
    <source>
        <dbReference type="Pfam" id="PF09223"/>
    </source>
</evidence>
<evidence type="ECO:0000313" key="5">
    <source>
        <dbReference type="Proteomes" id="UP000273326"/>
    </source>
</evidence>
<gene>
    <name evidence="4" type="ORF">EJN90_07150</name>
</gene>
<dbReference type="Pfam" id="PF09223">
    <property type="entry name" value="ZinT"/>
    <property type="match status" value="1"/>
</dbReference>
<name>A0A3S9HAN5_9LACT</name>
<evidence type="ECO:0000256" key="1">
    <source>
        <dbReference type="ARBA" id="ARBA00022729"/>
    </source>
</evidence>
<dbReference type="KEGG" id="jeh:EJN90_07150"/>
<protein>
    <submittedName>
        <fullName evidence="4">Metal-binding protein ZinT</fullName>
    </submittedName>
</protein>
<keyword evidence="2" id="KW-0862">Zinc</keyword>
<reference evidence="5" key="1">
    <citation type="submission" date="2018-12" db="EMBL/GenBank/DDBJ databases">
        <title>Complete genome sequencing of Jeotgalibaca sp. H21T32.</title>
        <authorList>
            <person name="Bae J.-W."/>
            <person name="Lee S.-Y."/>
        </authorList>
    </citation>
    <scope>NUCLEOTIDE SEQUENCE [LARGE SCALE GENOMIC DNA]</scope>
    <source>
        <strain evidence="5">H21T32</strain>
    </source>
</reference>
<dbReference type="OrthoDB" id="9810636at2"/>
<dbReference type="EMBL" id="CP034465">
    <property type="protein sequence ID" value="AZP04425.1"/>
    <property type="molecule type" value="Genomic_DNA"/>
</dbReference>
<dbReference type="Gene3D" id="2.40.128.20">
    <property type="match status" value="1"/>
</dbReference>
<accession>A0A3S9HAN5</accession>
<evidence type="ECO:0000313" key="4">
    <source>
        <dbReference type="EMBL" id="AZP04425.1"/>
    </source>
</evidence>
<keyword evidence="1" id="KW-0732">Signal</keyword>
<dbReference type="SUPFAM" id="SSF50814">
    <property type="entry name" value="Lipocalins"/>
    <property type="match status" value="1"/>
</dbReference>
<organism evidence="4 5">
    <name type="scientific">Jeotgalibaca ciconiae</name>
    <dbReference type="NCBI Taxonomy" id="2496265"/>
    <lineage>
        <taxon>Bacteria</taxon>
        <taxon>Bacillati</taxon>
        <taxon>Bacillota</taxon>
        <taxon>Bacilli</taxon>
        <taxon>Lactobacillales</taxon>
        <taxon>Carnobacteriaceae</taxon>
        <taxon>Jeotgalibaca</taxon>
    </lineage>
</organism>
<proteinExistence type="predicted"/>